<name>A0A8T8S9D0_9BASI</name>
<dbReference type="EMBL" id="LWDD02004340">
    <property type="protein sequence ID" value="KAE8235365.1"/>
    <property type="molecule type" value="Genomic_DNA"/>
</dbReference>
<dbReference type="InterPro" id="IPR014729">
    <property type="entry name" value="Rossmann-like_a/b/a_fold"/>
</dbReference>
<protein>
    <recommendedName>
        <fullName evidence="3">Phosphoadenosine phosphosulphate reductase domain-containing protein</fullName>
    </recommendedName>
</protein>
<sequence>MTRIDQHSPDEAPVIVAFGAGVDSTAMLIEMVAQGLRIDLVLFADTGSEKPETYAYRDLIFRWLRARGIRCETVRYEPRRFKHWPPYRTLDENCFTNGTLPSISFGRHSCSQKWKIEPQDRFVANWEPALEQWSKGGKVTKCIGYDAGARDSKRYAHAEGHHDPRYNYEYPLREWGWDRAACEARILAEGLPVPIKSACFMCGAAKPWEIRTLPIYQLRRIVLMEARAKPRLRSIEGLWRTSVQGRNGAEP</sequence>
<feature type="non-terminal residue" evidence="1">
    <location>
        <position position="251"/>
    </location>
</feature>
<gene>
    <name evidence="1" type="ORF">A4X03_0g9804</name>
</gene>
<dbReference type="Proteomes" id="UP000077671">
    <property type="component" value="Unassembled WGS sequence"/>
</dbReference>
<evidence type="ECO:0008006" key="3">
    <source>
        <dbReference type="Google" id="ProtNLM"/>
    </source>
</evidence>
<reference evidence="1" key="2">
    <citation type="journal article" date="2019" name="IMA Fungus">
        <title>Genome sequencing and comparison of five Tilletia species to identify candidate genes for the detection of regulated species infecting wheat.</title>
        <authorList>
            <person name="Nguyen H.D.T."/>
            <person name="Sultana T."/>
            <person name="Kesanakurti P."/>
            <person name="Hambleton S."/>
        </authorList>
    </citation>
    <scope>NUCLEOTIDE SEQUENCE</scope>
    <source>
        <strain evidence="1">DAOMC 238032</strain>
    </source>
</reference>
<reference evidence="1" key="1">
    <citation type="submission" date="2016-04" db="EMBL/GenBank/DDBJ databases">
        <authorList>
            <person name="Nguyen H.D."/>
            <person name="Kesanakurti P."/>
            <person name="Cullis J."/>
            <person name="Levesque C.A."/>
            <person name="Hambleton S."/>
        </authorList>
    </citation>
    <scope>NUCLEOTIDE SEQUENCE</scope>
    <source>
        <strain evidence="1">DAOMC 238032</strain>
    </source>
</reference>
<evidence type="ECO:0000313" key="2">
    <source>
        <dbReference type="Proteomes" id="UP000077671"/>
    </source>
</evidence>
<evidence type="ECO:0000313" key="1">
    <source>
        <dbReference type="EMBL" id="KAE8235365.1"/>
    </source>
</evidence>
<accession>A0A8T8S9D0</accession>
<dbReference type="SUPFAM" id="SSF52402">
    <property type="entry name" value="Adenine nucleotide alpha hydrolases-like"/>
    <property type="match status" value="1"/>
</dbReference>
<proteinExistence type="predicted"/>
<comment type="caution">
    <text evidence="1">The sequence shown here is derived from an EMBL/GenBank/DDBJ whole genome shotgun (WGS) entry which is preliminary data.</text>
</comment>
<organism evidence="1 2">
    <name type="scientific">Tilletia caries</name>
    <name type="common">wheat bunt fungus</name>
    <dbReference type="NCBI Taxonomy" id="13290"/>
    <lineage>
        <taxon>Eukaryota</taxon>
        <taxon>Fungi</taxon>
        <taxon>Dikarya</taxon>
        <taxon>Basidiomycota</taxon>
        <taxon>Ustilaginomycotina</taxon>
        <taxon>Exobasidiomycetes</taxon>
        <taxon>Tilletiales</taxon>
        <taxon>Tilletiaceae</taxon>
        <taxon>Tilletia</taxon>
    </lineage>
</organism>
<dbReference type="Gene3D" id="3.40.50.620">
    <property type="entry name" value="HUPs"/>
    <property type="match status" value="1"/>
</dbReference>
<dbReference type="AlphaFoldDB" id="A0A8T8S9D0"/>